<evidence type="ECO:0000256" key="1">
    <source>
        <dbReference type="SAM" id="MobiDB-lite"/>
    </source>
</evidence>
<evidence type="ECO:0000313" key="3">
    <source>
        <dbReference type="EMBL" id="MFE7967215.1"/>
    </source>
</evidence>
<proteinExistence type="predicted"/>
<sequence>MTGDEDNRPGPQRKETAAEDAWLLVAVSTAGGADSLRVHVWRKLRGLGAVYVQQSVCLLPDRPPVAATVRKLADKVRAGGGTARCLHLTLTDPVERGELIGEFRASVTAEYSEVLQRLPAFFTEIETETAKGHTTFAEVEESEADLARFEAWVAKIEARDYFAAPIGAEVRAELDRARKAMKAFEAAALAAETAPHTGTGHGALQPDAAERQGHRP</sequence>
<protein>
    <submittedName>
        <fullName evidence="3">Chromate resistance protein ChrB</fullName>
    </submittedName>
</protein>
<dbReference type="Proteomes" id="UP001600650">
    <property type="component" value="Unassembled WGS sequence"/>
</dbReference>
<dbReference type="InterPro" id="IPR046858">
    <property type="entry name" value="ChrB_N"/>
</dbReference>
<comment type="caution">
    <text evidence="3">The sequence shown here is derived from an EMBL/GenBank/DDBJ whole genome shotgun (WGS) entry which is preliminary data.</text>
</comment>
<gene>
    <name evidence="3" type="ORF">ACFU0X_29970</name>
</gene>
<dbReference type="EMBL" id="JBHVBU010000133">
    <property type="protein sequence ID" value="MFE7967215.1"/>
    <property type="molecule type" value="Genomic_DNA"/>
</dbReference>
<organism evidence="3 4">
    <name type="scientific">Streptomyces cellulosae</name>
    <dbReference type="NCBI Taxonomy" id="1968"/>
    <lineage>
        <taxon>Bacteria</taxon>
        <taxon>Bacillati</taxon>
        <taxon>Actinomycetota</taxon>
        <taxon>Actinomycetes</taxon>
        <taxon>Kitasatosporales</taxon>
        <taxon>Streptomycetaceae</taxon>
        <taxon>Streptomyces</taxon>
    </lineage>
</organism>
<feature type="region of interest" description="Disordered" evidence="1">
    <location>
        <begin position="193"/>
        <end position="216"/>
    </location>
</feature>
<evidence type="ECO:0000259" key="2">
    <source>
        <dbReference type="Pfam" id="PF20229"/>
    </source>
</evidence>
<name>A0ABW6JS64_STRCE</name>
<dbReference type="RefSeq" id="WP_381728493.1">
    <property type="nucleotide sequence ID" value="NZ_JBHVBU010000133.1"/>
</dbReference>
<reference evidence="3 4" key="1">
    <citation type="submission" date="2024-09" db="EMBL/GenBank/DDBJ databases">
        <title>The Natural Products Discovery Center: Release of the First 8490 Sequenced Strains for Exploring Actinobacteria Biosynthetic Diversity.</title>
        <authorList>
            <person name="Kalkreuter E."/>
            <person name="Kautsar S.A."/>
            <person name="Yang D."/>
            <person name="Bader C.D."/>
            <person name="Teijaro C.N."/>
            <person name="Fluegel L."/>
            <person name="Davis C.M."/>
            <person name="Simpson J.R."/>
            <person name="Lauterbach L."/>
            <person name="Steele A.D."/>
            <person name="Gui C."/>
            <person name="Meng S."/>
            <person name="Li G."/>
            <person name="Viehrig K."/>
            <person name="Ye F."/>
            <person name="Su P."/>
            <person name="Kiefer A.F."/>
            <person name="Nichols A."/>
            <person name="Cepeda A.J."/>
            <person name="Yan W."/>
            <person name="Fan B."/>
            <person name="Jiang Y."/>
            <person name="Adhikari A."/>
            <person name="Zheng C.-J."/>
            <person name="Schuster L."/>
            <person name="Cowan T.M."/>
            <person name="Smanski M.J."/>
            <person name="Chevrette M.G."/>
            <person name="De Carvalho L.P.S."/>
            <person name="Shen B."/>
        </authorList>
    </citation>
    <scope>NUCLEOTIDE SEQUENCE [LARGE SCALE GENOMIC DNA]</scope>
    <source>
        <strain evidence="3 4">NPDC057399</strain>
    </source>
</reference>
<feature type="domain" description="ChrB N-terminal" evidence="2">
    <location>
        <begin position="37"/>
        <end position="190"/>
    </location>
</feature>
<accession>A0ABW6JS64</accession>
<dbReference type="Pfam" id="PF20229">
    <property type="entry name" value="ChrB_N"/>
    <property type="match status" value="1"/>
</dbReference>
<evidence type="ECO:0000313" key="4">
    <source>
        <dbReference type="Proteomes" id="UP001600650"/>
    </source>
</evidence>
<keyword evidence="4" id="KW-1185">Reference proteome</keyword>